<evidence type="ECO:0000256" key="1">
    <source>
        <dbReference type="ARBA" id="ARBA00007337"/>
    </source>
</evidence>
<dbReference type="OrthoDB" id="5364946at2759"/>
<evidence type="ECO:0000313" key="6">
    <source>
        <dbReference type="Proteomes" id="UP000041254"/>
    </source>
</evidence>
<dbReference type="VEuPathDB" id="CryptoDB:Vbra_20890"/>
<feature type="domain" description="Ribosomal protein eL8/eL30/eS12/Gadd45" evidence="4">
    <location>
        <begin position="43"/>
        <end position="129"/>
    </location>
</feature>
<dbReference type="Pfam" id="PF01248">
    <property type="entry name" value="Ribosomal_L7Ae"/>
    <property type="match status" value="1"/>
</dbReference>
<evidence type="ECO:0000256" key="3">
    <source>
        <dbReference type="SAM" id="MobiDB-lite"/>
    </source>
</evidence>
<protein>
    <recommendedName>
        <fullName evidence="4">Ribosomal protein eL8/eL30/eS12/Gadd45 domain-containing protein</fullName>
    </recommendedName>
</protein>
<name>A0A0G4EVZ3_VITBC</name>
<dbReference type="GO" id="GO:1990904">
    <property type="term" value="C:ribonucleoprotein complex"/>
    <property type="evidence" value="ECO:0007669"/>
    <property type="project" value="UniProtKB-KW"/>
</dbReference>
<comment type="similarity">
    <text evidence="1">Belongs to the eukaryotic ribosomal protein eL8 family.</text>
</comment>
<sequence length="152" mass="16773">MDDEARGADDAFGGDEDMSSPFISPIAQPLLDINSKLLERSLKLLRKAAGEKKSLRRGVAEVTKAIRKDTKGVVFLAADVFPVDIVAHLPILCEKKDVPYCFVPSRRLLGSAAKSKRPASVLLVVQPKGEESTYKKLFERADEGVRKINPYF</sequence>
<dbReference type="AlphaFoldDB" id="A0A0G4EVZ3"/>
<dbReference type="InParanoid" id="A0A0G4EVZ3"/>
<proteinExistence type="inferred from homology"/>
<dbReference type="PROSITE" id="PS01082">
    <property type="entry name" value="RIBOSOMAL_L7AE"/>
    <property type="match status" value="1"/>
</dbReference>
<gene>
    <name evidence="5" type="ORF">Vbra_20890</name>
</gene>
<accession>A0A0G4EVZ3</accession>
<dbReference type="EMBL" id="CDMY01000322">
    <property type="protein sequence ID" value="CEM02267.1"/>
    <property type="molecule type" value="Genomic_DNA"/>
</dbReference>
<dbReference type="GO" id="GO:0042254">
    <property type="term" value="P:ribosome biogenesis"/>
    <property type="evidence" value="ECO:0007669"/>
    <property type="project" value="InterPro"/>
</dbReference>
<evidence type="ECO:0000313" key="5">
    <source>
        <dbReference type="EMBL" id="CEM02267.1"/>
    </source>
</evidence>
<dbReference type="InterPro" id="IPR050257">
    <property type="entry name" value="eL8/uL1-like"/>
</dbReference>
<organism evidence="5 6">
    <name type="scientific">Vitrella brassicaformis (strain CCMP3155)</name>
    <dbReference type="NCBI Taxonomy" id="1169540"/>
    <lineage>
        <taxon>Eukaryota</taxon>
        <taxon>Sar</taxon>
        <taxon>Alveolata</taxon>
        <taxon>Colpodellida</taxon>
        <taxon>Vitrellaceae</taxon>
        <taxon>Vitrella</taxon>
    </lineage>
</organism>
<evidence type="ECO:0000259" key="4">
    <source>
        <dbReference type="Pfam" id="PF01248"/>
    </source>
</evidence>
<dbReference type="Gene3D" id="3.30.1330.30">
    <property type="match status" value="1"/>
</dbReference>
<dbReference type="PANTHER" id="PTHR23105">
    <property type="entry name" value="RIBOSOMAL PROTEIN L7AE FAMILY MEMBER"/>
    <property type="match status" value="1"/>
</dbReference>
<dbReference type="STRING" id="1169540.A0A0G4EVZ3"/>
<reference evidence="5 6" key="1">
    <citation type="submission" date="2014-11" db="EMBL/GenBank/DDBJ databases">
        <authorList>
            <person name="Zhu J."/>
            <person name="Qi W."/>
            <person name="Song R."/>
        </authorList>
    </citation>
    <scope>NUCLEOTIDE SEQUENCE [LARGE SCALE GENOMIC DNA]</scope>
</reference>
<dbReference type="PhylomeDB" id="A0A0G4EVZ3"/>
<dbReference type="PRINTS" id="PR00881">
    <property type="entry name" value="L7ARS6FAMILY"/>
</dbReference>
<keyword evidence="6" id="KW-1185">Reference proteome</keyword>
<dbReference type="InterPro" id="IPR029064">
    <property type="entry name" value="Ribosomal_eL30-like_sf"/>
</dbReference>
<dbReference type="InterPro" id="IPR004037">
    <property type="entry name" value="Ribosomal_eL8-like_CS"/>
</dbReference>
<dbReference type="GO" id="GO:0003723">
    <property type="term" value="F:RNA binding"/>
    <property type="evidence" value="ECO:0007669"/>
    <property type="project" value="InterPro"/>
</dbReference>
<dbReference type="InterPro" id="IPR018492">
    <property type="entry name" value="Ribosomal_eL8/Nhp2"/>
</dbReference>
<dbReference type="InterPro" id="IPR004038">
    <property type="entry name" value="Ribosomal_eL8/eL30/eS12/Gad45"/>
</dbReference>
<keyword evidence="2" id="KW-0687">Ribonucleoprotein</keyword>
<dbReference type="OMA" id="WCASESK"/>
<feature type="region of interest" description="Disordered" evidence="3">
    <location>
        <begin position="1"/>
        <end position="20"/>
    </location>
</feature>
<dbReference type="SUPFAM" id="SSF55315">
    <property type="entry name" value="L30e-like"/>
    <property type="match status" value="1"/>
</dbReference>
<dbReference type="Proteomes" id="UP000041254">
    <property type="component" value="Unassembled WGS sequence"/>
</dbReference>
<evidence type="ECO:0000256" key="2">
    <source>
        <dbReference type="ARBA" id="ARBA00023274"/>
    </source>
</evidence>